<dbReference type="InterPro" id="IPR010987">
    <property type="entry name" value="Glutathione-S-Trfase_C-like"/>
</dbReference>
<dbReference type="RefSeq" id="WP_027271882.1">
    <property type="nucleotide sequence ID" value="NZ_CAAAJE010000026.1"/>
</dbReference>
<dbReference type="Pfam" id="PF02798">
    <property type="entry name" value="GST_N"/>
    <property type="match status" value="1"/>
</dbReference>
<dbReference type="SFLD" id="SFLDG00358">
    <property type="entry name" value="Main_(cytGST)"/>
    <property type="match status" value="1"/>
</dbReference>
<comment type="caution">
    <text evidence="3">The sequence shown here is derived from an EMBL/GenBank/DDBJ whole genome shotgun (WGS) entry which is preliminary data.</text>
</comment>
<dbReference type="InterPro" id="IPR040079">
    <property type="entry name" value="Glutathione_S-Trfase"/>
</dbReference>
<dbReference type="Pfam" id="PF13410">
    <property type="entry name" value="GST_C_2"/>
    <property type="match status" value="1"/>
</dbReference>
<dbReference type="CDD" id="cd03048">
    <property type="entry name" value="GST_N_Ure2p_like"/>
    <property type="match status" value="1"/>
</dbReference>
<dbReference type="SFLD" id="SFLDG01151">
    <property type="entry name" value="Main.2:_Nu-like"/>
    <property type="match status" value="1"/>
</dbReference>
<feature type="domain" description="GST C-terminal" evidence="2">
    <location>
        <begin position="85"/>
        <end position="212"/>
    </location>
</feature>
<reference evidence="3 4" key="1">
    <citation type="submission" date="2015-11" db="EMBL/GenBank/DDBJ databases">
        <title>Genomic analysis of 38 Legionella species identifies large and diverse effector repertoires.</title>
        <authorList>
            <person name="Burstein D."/>
            <person name="Amaro F."/>
            <person name="Zusman T."/>
            <person name="Lifshitz Z."/>
            <person name="Cohen O."/>
            <person name="Gilbert J.A."/>
            <person name="Pupko T."/>
            <person name="Shuman H.A."/>
            <person name="Segal G."/>
        </authorList>
    </citation>
    <scope>NUCLEOTIDE SEQUENCE [LARGE SCALE GENOMIC DNA]</scope>
    <source>
        <strain evidence="3 4">Mt.St.Helens-4</strain>
    </source>
</reference>
<dbReference type="eggNOG" id="COG0625">
    <property type="taxonomic scope" value="Bacteria"/>
</dbReference>
<dbReference type="EMBL" id="LNYV01000035">
    <property type="protein sequence ID" value="KTD55495.1"/>
    <property type="molecule type" value="Genomic_DNA"/>
</dbReference>
<feature type="domain" description="GST N-terminal" evidence="1">
    <location>
        <begin position="1"/>
        <end position="82"/>
    </location>
</feature>
<dbReference type="InterPro" id="IPR036282">
    <property type="entry name" value="Glutathione-S-Trfase_C_sf"/>
</dbReference>
<dbReference type="Proteomes" id="UP000054621">
    <property type="component" value="Unassembled WGS sequence"/>
</dbReference>
<dbReference type="SUPFAM" id="SSF47616">
    <property type="entry name" value="GST C-terminal domain-like"/>
    <property type="match status" value="1"/>
</dbReference>
<proteinExistence type="predicted"/>
<dbReference type="PROSITE" id="PS50405">
    <property type="entry name" value="GST_CTER"/>
    <property type="match status" value="1"/>
</dbReference>
<dbReference type="Gene3D" id="1.20.1050.10">
    <property type="match status" value="1"/>
</dbReference>
<sequence length="212" mass="24713">MYTLYSFGTPNGIKPTIILEELSQPYTIQLIDISKGEQFNPEFLKISPNNKIPVLYDSQEDFYLFESVAILQYLAEKHGKFLPSTLQAKYTILQWCYFQAAHIGPMFGQLGHFHRAAPEQIPYALKRYTDECDRLLSVMEKQLIKRPFIGGDDYTIADMAIWPWIYCFQVIYKQTIDTQRFTHLLAWYQRLGERTAVQAALKAYELSMEGKI</sequence>
<dbReference type="SUPFAM" id="SSF52833">
    <property type="entry name" value="Thioredoxin-like"/>
    <property type="match status" value="1"/>
</dbReference>
<dbReference type="InterPro" id="IPR036249">
    <property type="entry name" value="Thioredoxin-like_sf"/>
</dbReference>
<organism evidence="3 4">
    <name type="scientific">Legionella sainthelensi</name>
    <dbReference type="NCBI Taxonomy" id="28087"/>
    <lineage>
        <taxon>Bacteria</taxon>
        <taxon>Pseudomonadati</taxon>
        <taxon>Pseudomonadota</taxon>
        <taxon>Gammaproteobacteria</taxon>
        <taxon>Legionellales</taxon>
        <taxon>Legionellaceae</taxon>
        <taxon>Legionella</taxon>
    </lineage>
</organism>
<keyword evidence="3" id="KW-0808">Transferase</keyword>
<dbReference type="GO" id="GO:0016740">
    <property type="term" value="F:transferase activity"/>
    <property type="evidence" value="ECO:0007669"/>
    <property type="project" value="UniProtKB-KW"/>
</dbReference>
<accession>A0A0W0YFB3</accession>
<dbReference type="Gene3D" id="3.40.30.10">
    <property type="entry name" value="Glutaredoxin"/>
    <property type="match status" value="1"/>
</dbReference>
<dbReference type="PROSITE" id="PS50404">
    <property type="entry name" value="GST_NTER"/>
    <property type="match status" value="1"/>
</dbReference>
<evidence type="ECO:0000259" key="1">
    <source>
        <dbReference type="PROSITE" id="PS50404"/>
    </source>
</evidence>
<dbReference type="PATRIC" id="fig|28087.4.peg.2533"/>
<dbReference type="OrthoDB" id="9803562at2"/>
<gene>
    <name evidence="3" type="primary">yfcG</name>
    <name evidence="3" type="ORF">Lsai_2354</name>
</gene>
<dbReference type="STRING" id="28087.Lsai_2354"/>
<dbReference type="AlphaFoldDB" id="A0A0W0YFB3"/>
<dbReference type="InterPro" id="IPR004045">
    <property type="entry name" value="Glutathione_S-Trfase_N"/>
</dbReference>
<evidence type="ECO:0000313" key="4">
    <source>
        <dbReference type="Proteomes" id="UP000054621"/>
    </source>
</evidence>
<evidence type="ECO:0000259" key="2">
    <source>
        <dbReference type="PROSITE" id="PS50405"/>
    </source>
</evidence>
<dbReference type="PANTHER" id="PTHR44051:SF8">
    <property type="entry name" value="GLUTATHIONE S-TRANSFERASE GSTA"/>
    <property type="match status" value="1"/>
</dbReference>
<name>A0A0W0YFB3_9GAMM</name>
<dbReference type="PANTHER" id="PTHR44051">
    <property type="entry name" value="GLUTATHIONE S-TRANSFERASE-RELATED"/>
    <property type="match status" value="1"/>
</dbReference>
<evidence type="ECO:0000313" key="3">
    <source>
        <dbReference type="EMBL" id="KTD55495.1"/>
    </source>
</evidence>
<protein>
    <submittedName>
        <fullName evidence="3">S-transferase</fullName>
    </submittedName>
</protein>
<dbReference type="SFLD" id="SFLDS00019">
    <property type="entry name" value="Glutathione_Transferase_(cytos"/>
    <property type="match status" value="1"/>
</dbReference>